<dbReference type="PROSITE" id="PS51000">
    <property type="entry name" value="HTH_DEOR_2"/>
    <property type="match status" value="1"/>
</dbReference>
<sequence length="289" mass="32046">MFDENRCDERSLVTAHALRSGHQLIKVMTALSKRQADILQVVRDHGSRSIGELADALQVTTETIRRNIKPLIDEGLVSKFHGGVMLPQRTEEPPFQRRMHENREAKQQAAKLAAKLIKNGDSIMLDTGATTAYVAQALENHSNLFVVTNCAQISWLLAPRGGNRVFMVGGELRGDDAAAFGSSALTFIRQFKVKYGVLSIAGISMSGELMDFHYCEAEFSRGVMEQAEEVWVVADSSKLGRGAPIKVCDLRAIDCILTNEKPAPEFLALCEQHDVKVFWDVDMLDLEDI</sequence>
<accession>A0AAJ6BF63</accession>
<dbReference type="GO" id="GO:0003677">
    <property type="term" value="F:DNA binding"/>
    <property type="evidence" value="ECO:0007669"/>
    <property type="project" value="UniProtKB-KW"/>
</dbReference>
<dbReference type="InterPro" id="IPR037171">
    <property type="entry name" value="NagB/RpiA_transferase-like"/>
</dbReference>
<evidence type="ECO:0000256" key="2">
    <source>
        <dbReference type="ARBA" id="ARBA00023015"/>
    </source>
</evidence>
<keyword evidence="5" id="KW-0238">DNA-binding</keyword>
<dbReference type="SMART" id="SM00420">
    <property type="entry name" value="HTH_DEOR"/>
    <property type="match status" value="1"/>
</dbReference>
<evidence type="ECO:0000259" key="4">
    <source>
        <dbReference type="PROSITE" id="PS51000"/>
    </source>
</evidence>
<keyword evidence="2" id="KW-0805">Transcription regulation</keyword>
<dbReference type="GO" id="GO:0003700">
    <property type="term" value="F:DNA-binding transcription factor activity"/>
    <property type="evidence" value="ECO:0007669"/>
    <property type="project" value="InterPro"/>
</dbReference>
<reference evidence="5" key="1">
    <citation type="submission" date="2023-03" db="EMBL/GenBank/DDBJ databases">
        <title>Andean soil-derived lignocellulolytic bacterial consortium as a source of novel taxa and putative plastic-active enzymes.</title>
        <authorList>
            <person name="Diaz-Garcia L."/>
            <person name="Chuvochina M."/>
            <person name="Feuerriegel G."/>
            <person name="Bunk B."/>
            <person name="Sproer C."/>
            <person name="Streit W.R."/>
            <person name="Rodriguez L.M."/>
            <person name="Overmann J."/>
            <person name="Jimenez D.J."/>
        </authorList>
    </citation>
    <scope>NUCLEOTIDE SEQUENCE</scope>
    <source>
        <strain evidence="5">MAG 876</strain>
    </source>
</reference>
<dbReference type="SUPFAM" id="SSF100950">
    <property type="entry name" value="NagB/RpiA/CoA transferase-like"/>
    <property type="match status" value="1"/>
</dbReference>
<dbReference type="SUPFAM" id="SSF46785">
    <property type="entry name" value="Winged helix' DNA-binding domain"/>
    <property type="match status" value="1"/>
</dbReference>
<protein>
    <submittedName>
        <fullName evidence="5">DeoR/GlpR family DNA-binding transcription regulator</fullName>
    </submittedName>
</protein>
<dbReference type="Gene3D" id="1.10.10.10">
    <property type="entry name" value="Winged helix-like DNA-binding domain superfamily/Winged helix DNA-binding domain"/>
    <property type="match status" value="1"/>
</dbReference>
<dbReference type="InterPro" id="IPR050313">
    <property type="entry name" value="Carb_Metab_HTH_regulators"/>
</dbReference>
<proteinExistence type="predicted"/>
<dbReference type="PRINTS" id="PR00037">
    <property type="entry name" value="HTHLACR"/>
</dbReference>
<dbReference type="PANTHER" id="PTHR30363">
    <property type="entry name" value="HTH-TYPE TRANSCRIPTIONAL REGULATOR SRLR-RELATED"/>
    <property type="match status" value="1"/>
</dbReference>
<dbReference type="InterPro" id="IPR014036">
    <property type="entry name" value="DeoR-like_C"/>
</dbReference>
<dbReference type="InterPro" id="IPR036390">
    <property type="entry name" value="WH_DNA-bd_sf"/>
</dbReference>
<keyword evidence="3" id="KW-0804">Transcription</keyword>
<dbReference type="Pfam" id="PF08220">
    <property type="entry name" value="HTH_DeoR"/>
    <property type="match status" value="1"/>
</dbReference>
<keyword evidence="1" id="KW-0678">Repressor</keyword>
<dbReference type="InterPro" id="IPR001034">
    <property type="entry name" value="DeoR_HTH"/>
</dbReference>
<evidence type="ECO:0000256" key="3">
    <source>
        <dbReference type="ARBA" id="ARBA00023163"/>
    </source>
</evidence>
<evidence type="ECO:0000313" key="6">
    <source>
        <dbReference type="Proteomes" id="UP001216329"/>
    </source>
</evidence>
<dbReference type="InterPro" id="IPR036388">
    <property type="entry name" value="WH-like_DNA-bd_sf"/>
</dbReference>
<evidence type="ECO:0000256" key="1">
    <source>
        <dbReference type="ARBA" id="ARBA00022491"/>
    </source>
</evidence>
<dbReference type="EMBL" id="CP119325">
    <property type="protein sequence ID" value="WEK32751.1"/>
    <property type="molecule type" value="Genomic_DNA"/>
</dbReference>
<dbReference type="SMART" id="SM01134">
    <property type="entry name" value="DeoRC"/>
    <property type="match status" value="1"/>
</dbReference>
<name>A0AAJ6BF63_9PSED</name>
<dbReference type="Gene3D" id="3.40.50.1360">
    <property type="match status" value="1"/>
</dbReference>
<evidence type="ECO:0000313" key="5">
    <source>
        <dbReference type="EMBL" id="WEK32751.1"/>
    </source>
</evidence>
<feature type="domain" description="HTH deoR-type" evidence="4">
    <location>
        <begin position="31"/>
        <end position="86"/>
    </location>
</feature>
<organism evidence="5 6">
    <name type="scientific">Candidatus Pseudomonas phytovorans</name>
    <dbReference type="NCBI Taxonomy" id="3121377"/>
    <lineage>
        <taxon>Bacteria</taxon>
        <taxon>Pseudomonadati</taxon>
        <taxon>Pseudomonadota</taxon>
        <taxon>Gammaproteobacteria</taxon>
        <taxon>Pseudomonadales</taxon>
        <taxon>Pseudomonadaceae</taxon>
        <taxon>Pseudomonas</taxon>
    </lineage>
</organism>
<dbReference type="PANTHER" id="PTHR30363:SF4">
    <property type="entry name" value="GLYCEROL-3-PHOSPHATE REGULON REPRESSOR"/>
    <property type="match status" value="1"/>
</dbReference>
<dbReference type="AlphaFoldDB" id="A0AAJ6BF63"/>
<gene>
    <name evidence="5" type="ORF">P0Y58_11325</name>
</gene>
<dbReference type="Pfam" id="PF00455">
    <property type="entry name" value="DeoRC"/>
    <property type="match status" value="1"/>
</dbReference>
<dbReference type="Proteomes" id="UP001216329">
    <property type="component" value="Chromosome"/>
</dbReference>